<accession>A0A1H5E238</accession>
<protein>
    <submittedName>
        <fullName evidence="1">Predicted transcriptional regulator, ArsR family</fullName>
    </submittedName>
</protein>
<dbReference type="EMBL" id="FNTV01000001">
    <property type="protein sequence ID" value="SED85143.1"/>
    <property type="molecule type" value="Genomic_DNA"/>
</dbReference>
<dbReference type="InterPro" id="IPR011991">
    <property type="entry name" value="ArsR-like_HTH"/>
</dbReference>
<reference evidence="1 2" key="1">
    <citation type="submission" date="2016-10" db="EMBL/GenBank/DDBJ databases">
        <authorList>
            <person name="de Groot N.N."/>
        </authorList>
    </citation>
    <scope>NUCLEOTIDE SEQUENCE [LARGE SCALE GENOMIC DNA]</scope>
    <source>
        <strain evidence="1 2">DSM 22274</strain>
    </source>
</reference>
<evidence type="ECO:0000313" key="2">
    <source>
        <dbReference type="Proteomes" id="UP000182725"/>
    </source>
</evidence>
<dbReference type="AlphaFoldDB" id="A0A1H5E238"/>
<evidence type="ECO:0000313" key="1">
    <source>
        <dbReference type="EMBL" id="SED85143.1"/>
    </source>
</evidence>
<dbReference type="CDD" id="cd00090">
    <property type="entry name" value="HTH_ARSR"/>
    <property type="match status" value="1"/>
</dbReference>
<organism evidence="1 2">
    <name type="scientific">Arthrobacter alpinus</name>
    <dbReference type="NCBI Taxonomy" id="656366"/>
    <lineage>
        <taxon>Bacteria</taxon>
        <taxon>Bacillati</taxon>
        <taxon>Actinomycetota</taxon>
        <taxon>Actinomycetes</taxon>
        <taxon>Micrococcales</taxon>
        <taxon>Micrococcaceae</taxon>
        <taxon>Arthrobacter</taxon>
    </lineage>
</organism>
<name>A0A1H5E238_9MICC</name>
<proteinExistence type="predicted"/>
<dbReference type="InterPro" id="IPR036388">
    <property type="entry name" value="WH-like_DNA-bd_sf"/>
</dbReference>
<dbReference type="InterPro" id="IPR036390">
    <property type="entry name" value="WH_DNA-bd_sf"/>
</dbReference>
<gene>
    <name evidence="1" type="ORF">SAMN04489740_0127</name>
</gene>
<dbReference type="SUPFAM" id="SSF46785">
    <property type="entry name" value="Winged helix' DNA-binding domain"/>
    <property type="match status" value="1"/>
</dbReference>
<sequence length="210" mass="22737">MASLGDPVRKRLFELVRLSDHALSRDDCAQELDLPKSTVRVHLDRLVHEQLLLVEFRKVGERTGPGSGRPTKLYTAARHEVGASVPPRHYDLVAQLLAAAVHRSIDGPVGIEQALAEVARDEGRRLGEQSGSIHELLVSTGYDPQPDGEGGTVMANCPFHRLSLEHAGVVCSLNGALLRGALDGCGDSRHDLAPDPEVSHCCARLIQKEL</sequence>
<dbReference type="Gene3D" id="1.10.10.10">
    <property type="entry name" value="Winged helix-like DNA-binding domain superfamily/Winged helix DNA-binding domain"/>
    <property type="match status" value="1"/>
</dbReference>
<dbReference type="Proteomes" id="UP000182725">
    <property type="component" value="Unassembled WGS sequence"/>
</dbReference>